<evidence type="ECO:0000313" key="3">
    <source>
        <dbReference type="Proteomes" id="UP000253727"/>
    </source>
</evidence>
<organism evidence="2 3">
    <name type="scientific">Alteripontixanthobacter maritimus</name>
    <dbReference type="NCBI Taxonomy" id="2161824"/>
    <lineage>
        <taxon>Bacteria</taxon>
        <taxon>Pseudomonadati</taxon>
        <taxon>Pseudomonadota</taxon>
        <taxon>Alphaproteobacteria</taxon>
        <taxon>Sphingomonadales</taxon>
        <taxon>Erythrobacteraceae</taxon>
        <taxon>Alteripontixanthobacter</taxon>
    </lineage>
</organism>
<proteinExistence type="predicted"/>
<dbReference type="AlphaFoldDB" id="A0A369Q7Q9"/>
<reference evidence="2 3" key="1">
    <citation type="submission" date="2018-04" db="EMBL/GenBank/DDBJ databases">
        <title>Altererythrobacter sp. HME9302 genome sequencing and assembly.</title>
        <authorList>
            <person name="Kang H."/>
            <person name="Kim H."/>
            <person name="Joh K."/>
        </authorList>
    </citation>
    <scope>NUCLEOTIDE SEQUENCE [LARGE SCALE GENOMIC DNA]</scope>
    <source>
        <strain evidence="2 3">HME9302</strain>
    </source>
</reference>
<gene>
    <name evidence="2" type="ORF">HME9302_01700</name>
</gene>
<feature type="compositionally biased region" description="Basic and acidic residues" evidence="1">
    <location>
        <begin position="7"/>
        <end position="17"/>
    </location>
</feature>
<evidence type="ECO:0000256" key="1">
    <source>
        <dbReference type="SAM" id="MobiDB-lite"/>
    </source>
</evidence>
<sequence>MEEFGDEPVKGLDRDTTLRGLAGPDADNMPGELAEELPRAMDAMADTAKGFAAMLPALREMGRDRRRTLEKML</sequence>
<evidence type="ECO:0000313" key="2">
    <source>
        <dbReference type="EMBL" id="RDC60492.1"/>
    </source>
</evidence>
<name>A0A369Q7Q9_9SPHN</name>
<dbReference type="EMBL" id="QBKA01000002">
    <property type="protein sequence ID" value="RDC60492.1"/>
    <property type="molecule type" value="Genomic_DNA"/>
</dbReference>
<protein>
    <submittedName>
        <fullName evidence="2">Uncharacterized protein</fullName>
    </submittedName>
</protein>
<keyword evidence="3" id="KW-1185">Reference proteome</keyword>
<comment type="caution">
    <text evidence="2">The sequence shown here is derived from an EMBL/GenBank/DDBJ whole genome shotgun (WGS) entry which is preliminary data.</text>
</comment>
<accession>A0A369Q7Q9</accession>
<dbReference type="Proteomes" id="UP000253727">
    <property type="component" value="Unassembled WGS sequence"/>
</dbReference>
<feature type="region of interest" description="Disordered" evidence="1">
    <location>
        <begin position="1"/>
        <end position="32"/>
    </location>
</feature>